<feature type="compositionally biased region" description="Acidic residues" evidence="1">
    <location>
        <begin position="36"/>
        <end position="45"/>
    </location>
</feature>
<dbReference type="EMBL" id="JANPWB010000016">
    <property type="protein sequence ID" value="KAJ1084259.1"/>
    <property type="molecule type" value="Genomic_DNA"/>
</dbReference>
<reference evidence="2" key="1">
    <citation type="journal article" date="2022" name="bioRxiv">
        <title>Sequencing and chromosome-scale assembly of the giantPleurodeles waltlgenome.</title>
        <authorList>
            <person name="Brown T."/>
            <person name="Elewa A."/>
            <person name="Iarovenko S."/>
            <person name="Subramanian E."/>
            <person name="Araus A.J."/>
            <person name="Petzold A."/>
            <person name="Susuki M."/>
            <person name="Suzuki K.-i.T."/>
            <person name="Hayashi T."/>
            <person name="Toyoda A."/>
            <person name="Oliveira C."/>
            <person name="Osipova E."/>
            <person name="Leigh N.D."/>
            <person name="Simon A."/>
            <person name="Yun M.H."/>
        </authorList>
    </citation>
    <scope>NUCLEOTIDE SEQUENCE</scope>
    <source>
        <strain evidence="2">20211129_DDA</strain>
        <tissue evidence="2">Liver</tissue>
    </source>
</reference>
<name>A0AAV7L1W0_PLEWA</name>
<proteinExistence type="predicted"/>
<organism evidence="2 3">
    <name type="scientific">Pleurodeles waltl</name>
    <name type="common">Iberian ribbed newt</name>
    <dbReference type="NCBI Taxonomy" id="8319"/>
    <lineage>
        <taxon>Eukaryota</taxon>
        <taxon>Metazoa</taxon>
        <taxon>Chordata</taxon>
        <taxon>Craniata</taxon>
        <taxon>Vertebrata</taxon>
        <taxon>Euteleostomi</taxon>
        <taxon>Amphibia</taxon>
        <taxon>Batrachia</taxon>
        <taxon>Caudata</taxon>
        <taxon>Salamandroidea</taxon>
        <taxon>Salamandridae</taxon>
        <taxon>Pleurodelinae</taxon>
        <taxon>Pleurodeles</taxon>
    </lineage>
</organism>
<feature type="compositionally biased region" description="Basic and acidic residues" evidence="1">
    <location>
        <begin position="21"/>
        <end position="35"/>
    </location>
</feature>
<accession>A0AAV7L1W0</accession>
<dbReference type="Proteomes" id="UP001066276">
    <property type="component" value="Chromosome 12"/>
</dbReference>
<sequence>MGTLSASMTRFPVSRETLEDFRDVGSEKRKVREDGESGVEGESEWESNQGVTEQRDETGEETAEAGGEEKETTHGEAPENQGASHDPGGSSLAKVRSLLGTRELKAKKPLGKGTGEL</sequence>
<gene>
    <name evidence="2" type="ORF">NDU88_004411</name>
</gene>
<protein>
    <submittedName>
        <fullName evidence="2">Uncharacterized protein</fullName>
    </submittedName>
</protein>
<evidence type="ECO:0000256" key="1">
    <source>
        <dbReference type="SAM" id="MobiDB-lite"/>
    </source>
</evidence>
<feature type="region of interest" description="Disordered" evidence="1">
    <location>
        <begin position="21"/>
        <end position="117"/>
    </location>
</feature>
<evidence type="ECO:0000313" key="3">
    <source>
        <dbReference type="Proteomes" id="UP001066276"/>
    </source>
</evidence>
<dbReference type="AlphaFoldDB" id="A0AAV7L1W0"/>
<feature type="compositionally biased region" description="Basic and acidic residues" evidence="1">
    <location>
        <begin position="67"/>
        <end position="77"/>
    </location>
</feature>
<evidence type="ECO:0000313" key="2">
    <source>
        <dbReference type="EMBL" id="KAJ1084259.1"/>
    </source>
</evidence>
<keyword evidence="3" id="KW-1185">Reference proteome</keyword>
<comment type="caution">
    <text evidence="2">The sequence shown here is derived from an EMBL/GenBank/DDBJ whole genome shotgun (WGS) entry which is preliminary data.</text>
</comment>